<organism evidence="3 4">
    <name type="scientific">Paramecium sonneborni</name>
    <dbReference type="NCBI Taxonomy" id="65129"/>
    <lineage>
        <taxon>Eukaryota</taxon>
        <taxon>Sar</taxon>
        <taxon>Alveolata</taxon>
        <taxon>Ciliophora</taxon>
        <taxon>Intramacronucleata</taxon>
        <taxon>Oligohymenophorea</taxon>
        <taxon>Peniculida</taxon>
        <taxon>Parameciidae</taxon>
        <taxon>Paramecium</taxon>
    </lineage>
</organism>
<comment type="caution">
    <text evidence="3">The sequence shown here is derived from an EMBL/GenBank/DDBJ whole genome shotgun (WGS) entry which is preliminary data.</text>
</comment>
<gene>
    <name evidence="3" type="ORF">PSON_ATCC_30995.1.T3050018</name>
</gene>
<dbReference type="InterPro" id="IPR001680">
    <property type="entry name" value="WD40_rpt"/>
</dbReference>
<feature type="repeat" description="WD" evidence="1">
    <location>
        <begin position="504"/>
        <end position="535"/>
    </location>
</feature>
<evidence type="ECO:0000256" key="2">
    <source>
        <dbReference type="SAM" id="Coils"/>
    </source>
</evidence>
<keyword evidence="4" id="KW-1185">Reference proteome</keyword>
<dbReference type="Pfam" id="PF00400">
    <property type="entry name" value="WD40"/>
    <property type="match status" value="3"/>
</dbReference>
<dbReference type="OrthoDB" id="412867at2759"/>
<sequence length="722" mass="85722">MNQILVQEKCLEHSEDIVAVNENEKDFEKRGLCTKCLANISRKEVKHIQVSINQIKQTKQLLKVYKTNLLQSNLENINNLSESVELLKNFYIQQIELIIVSIKKWNQQIKNLEEDFINKVQSKESNDYQLFIQYIQEEQKNQIQDQIDFKVNIQNHKKQITLFDLCKERTSQKRIGCLRCSDGTIKYTSIYSAHQMWKQIQQKKIEKMNQNADVFQNKVNCLKDYLQIIQKGYISALQNTTNKLNIIYQDYSNKVNSTTNNLINTSWKSLSKEEIIKIAQDQVKLINKIVKKIHYQLNIIIKIIKSIKLLKILFYVYKNVKQLNLIKQIDQLIIYQQTIIFKVKLKKALMMQNVKVIQTLLINHQKNQFYQIQKKKSQIYKCILRNVNNQVFIHNNILQQSNLNLKKNNQNQQFIIYYRIIKLSKLKGVMQLQLIKIIQFKQIKVFEFKQEQLKQSQILNEHTNDINTLNFMKKSNQFISGSDDNSIIIWQMNENNEWICKQKLNEHTNSIYCLVLNNNEDIIISGSRDKSIKVWMKQNKWICLQTIIDHTDFVYQLSMNDSQNKVISCGKDNLILIIEQSQLDQKWNIIQKINVQQFGRRICFINDNQFAFQPNSKEQMHIYEMNSNNQQYSKTKDIIVKSGSDCDCLFPQQYIKQKYLVVNKNGYNVNLIRKYQNGEIINEQSIDFGTHILYGLMSDNGDYLITCDDKQKEIQIRKYQEK</sequence>
<dbReference type="GO" id="GO:0097361">
    <property type="term" value="C:cytosolic [4Fe-4S] assembly targeting complex"/>
    <property type="evidence" value="ECO:0007669"/>
    <property type="project" value="TreeGrafter"/>
</dbReference>
<feature type="repeat" description="WD" evidence="1">
    <location>
        <begin position="459"/>
        <end position="493"/>
    </location>
</feature>
<dbReference type="PROSITE" id="PS50294">
    <property type="entry name" value="WD_REPEATS_REGION"/>
    <property type="match status" value="2"/>
</dbReference>
<reference evidence="3" key="1">
    <citation type="submission" date="2021-01" db="EMBL/GenBank/DDBJ databases">
        <authorList>
            <consortium name="Genoscope - CEA"/>
            <person name="William W."/>
        </authorList>
    </citation>
    <scope>NUCLEOTIDE SEQUENCE</scope>
</reference>
<feature type="coiled-coil region" evidence="2">
    <location>
        <begin position="95"/>
        <end position="122"/>
    </location>
</feature>
<dbReference type="PANTHER" id="PTHR19920:SF0">
    <property type="entry name" value="CYTOSOLIC IRON-SULFUR PROTEIN ASSEMBLY PROTEIN CIAO1-RELATED"/>
    <property type="match status" value="1"/>
</dbReference>
<accession>A0A8S1RQV3</accession>
<evidence type="ECO:0000256" key="1">
    <source>
        <dbReference type="PROSITE-ProRule" id="PRU00221"/>
    </source>
</evidence>
<dbReference type="SMART" id="SM00320">
    <property type="entry name" value="WD40"/>
    <property type="match status" value="3"/>
</dbReference>
<protein>
    <recommendedName>
        <fullName evidence="5">WD40-repeat-containing domain</fullName>
    </recommendedName>
</protein>
<dbReference type="EMBL" id="CAJJDN010000305">
    <property type="protein sequence ID" value="CAD8130598.1"/>
    <property type="molecule type" value="Genomic_DNA"/>
</dbReference>
<evidence type="ECO:0000313" key="3">
    <source>
        <dbReference type="EMBL" id="CAD8130598.1"/>
    </source>
</evidence>
<dbReference type="GO" id="GO:0016226">
    <property type="term" value="P:iron-sulfur cluster assembly"/>
    <property type="evidence" value="ECO:0007669"/>
    <property type="project" value="TreeGrafter"/>
</dbReference>
<keyword evidence="2" id="KW-0175">Coiled coil</keyword>
<evidence type="ECO:0000313" key="4">
    <source>
        <dbReference type="Proteomes" id="UP000692954"/>
    </source>
</evidence>
<keyword evidence="1" id="KW-0853">WD repeat</keyword>
<dbReference type="Proteomes" id="UP000692954">
    <property type="component" value="Unassembled WGS sequence"/>
</dbReference>
<dbReference type="PANTHER" id="PTHR19920">
    <property type="entry name" value="WD40 PROTEIN CIAO1"/>
    <property type="match status" value="1"/>
</dbReference>
<proteinExistence type="predicted"/>
<name>A0A8S1RQV3_9CILI</name>
<evidence type="ECO:0008006" key="5">
    <source>
        <dbReference type="Google" id="ProtNLM"/>
    </source>
</evidence>
<dbReference type="PROSITE" id="PS50082">
    <property type="entry name" value="WD_REPEATS_2"/>
    <property type="match status" value="2"/>
</dbReference>
<dbReference type="AlphaFoldDB" id="A0A8S1RQV3"/>